<accession>A0A0A2V4Q2</accession>
<organism evidence="1 2">
    <name type="scientific">Beauveria bassiana D1-5</name>
    <dbReference type="NCBI Taxonomy" id="1245745"/>
    <lineage>
        <taxon>Eukaryota</taxon>
        <taxon>Fungi</taxon>
        <taxon>Dikarya</taxon>
        <taxon>Ascomycota</taxon>
        <taxon>Pezizomycotina</taxon>
        <taxon>Sordariomycetes</taxon>
        <taxon>Hypocreomycetidae</taxon>
        <taxon>Hypocreales</taxon>
        <taxon>Cordycipitaceae</taxon>
        <taxon>Beauveria</taxon>
    </lineage>
</organism>
<dbReference type="CDD" id="cd02440">
    <property type="entry name" value="AdoMet_MTases"/>
    <property type="match status" value="1"/>
</dbReference>
<protein>
    <submittedName>
        <fullName evidence="1">Demethylmenaquinone methyltransferase</fullName>
    </submittedName>
</protein>
<reference evidence="1 2" key="1">
    <citation type="submission" date="2012-10" db="EMBL/GenBank/DDBJ databases">
        <title>Genome sequencing and analysis of entomopathogenic fungi Beauveria bassiana D1-5.</title>
        <authorList>
            <person name="Li Q."/>
            <person name="Wang L."/>
            <person name="Zhang Z."/>
            <person name="Wang Q."/>
            <person name="Ren J."/>
            <person name="Wang M."/>
            <person name="Xu W."/>
            <person name="Wang J."/>
            <person name="Lu Y."/>
            <person name="Du Q."/>
            <person name="Sun Z."/>
        </authorList>
    </citation>
    <scope>NUCLEOTIDE SEQUENCE [LARGE SCALE GENOMIC DNA]</scope>
    <source>
        <strain evidence="1 2">D1-5</strain>
    </source>
</reference>
<dbReference type="AlphaFoldDB" id="A0A0A2V4Q2"/>
<dbReference type="InterPro" id="IPR029063">
    <property type="entry name" value="SAM-dependent_MTases_sf"/>
</dbReference>
<comment type="caution">
    <text evidence="1">The sequence shown here is derived from an EMBL/GenBank/DDBJ whole genome shotgun (WGS) entry which is preliminary data.</text>
</comment>
<dbReference type="InterPro" id="IPR050508">
    <property type="entry name" value="Methyltransf_Superfamily"/>
</dbReference>
<dbReference type="Gene3D" id="3.40.50.150">
    <property type="entry name" value="Vaccinia Virus protein VP39"/>
    <property type="match status" value="1"/>
</dbReference>
<sequence>MVLSSELGPANRLYFPYLKAGNRILEIGSSSGTNLSLLTRDIDVEAYGIDPSEAAVAKGRSEFPQLHLSVGTADELAFPDGHFDFIVFGFCLYLVDRALLTKTIAEADRCLKDGGHIAITDFRPDVPTARPYKRLDGLISYKFPYEKLFTAFPQFQLIECRTFSHGTEAYHADPQERVSASIIRKSLKEGYQKL</sequence>
<evidence type="ECO:0000313" key="2">
    <source>
        <dbReference type="Proteomes" id="UP000030106"/>
    </source>
</evidence>
<dbReference type="GO" id="GO:0032259">
    <property type="term" value="P:methylation"/>
    <property type="evidence" value="ECO:0007669"/>
    <property type="project" value="UniProtKB-KW"/>
</dbReference>
<dbReference type="SUPFAM" id="SSF53335">
    <property type="entry name" value="S-adenosyl-L-methionine-dependent methyltransferases"/>
    <property type="match status" value="1"/>
</dbReference>
<keyword evidence="1" id="KW-0808">Transferase</keyword>
<proteinExistence type="predicted"/>
<dbReference type="Pfam" id="PF13489">
    <property type="entry name" value="Methyltransf_23"/>
    <property type="match status" value="1"/>
</dbReference>
<evidence type="ECO:0000313" key="1">
    <source>
        <dbReference type="EMBL" id="KGQ02463.1"/>
    </source>
</evidence>
<dbReference type="Proteomes" id="UP000030106">
    <property type="component" value="Unassembled WGS sequence"/>
</dbReference>
<name>A0A0A2V4Q2_BEABA</name>
<dbReference type="GO" id="GO:0008168">
    <property type="term" value="F:methyltransferase activity"/>
    <property type="evidence" value="ECO:0007669"/>
    <property type="project" value="UniProtKB-KW"/>
</dbReference>
<dbReference type="EMBL" id="ANFO01001528">
    <property type="protein sequence ID" value="KGQ02463.1"/>
    <property type="molecule type" value="Genomic_DNA"/>
</dbReference>
<keyword evidence="1" id="KW-0489">Methyltransferase</keyword>
<gene>
    <name evidence="1" type="ORF">BBAD15_g12324</name>
</gene>
<dbReference type="PANTHER" id="PTHR42912">
    <property type="entry name" value="METHYLTRANSFERASE"/>
    <property type="match status" value="1"/>
</dbReference>
<dbReference type="HOGENOM" id="CLU_108024_0_0_1"/>